<dbReference type="PANTHER" id="PTHR42866">
    <property type="entry name" value="3-DEOXY-MANNO-OCTULOSONATE CYTIDYLYLTRANSFERASE"/>
    <property type="match status" value="1"/>
</dbReference>
<dbReference type="EMBL" id="CP068439">
    <property type="protein sequence ID" value="QQX77603.1"/>
    <property type="molecule type" value="Genomic_DNA"/>
</dbReference>
<dbReference type="RefSeq" id="WP_202337495.1">
    <property type="nucleotide sequence ID" value="NZ_CP068439.1"/>
</dbReference>
<evidence type="ECO:0000313" key="2">
    <source>
        <dbReference type="Proteomes" id="UP000629420"/>
    </source>
</evidence>
<keyword evidence="2" id="KW-1185">Reference proteome</keyword>
<organism evidence="1 2">
    <name type="scientific">Aequorivita iocasae</name>
    <dbReference type="NCBI Taxonomy" id="2803865"/>
    <lineage>
        <taxon>Bacteria</taxon>
        <taxon>Pseudomonadati</taxon>
        <taxon>Bacteroidota</taxon>
        <taxon>Flavobacteriia</taxon>
        <taxon>Flavobacteriales</taxon>
        <taxon>Flavobacteriaceae</taxon>
        <taxon>Aequorivita</taxon>
    </lineage>
</organism>
<dbReference type="InterPro" id="IPR029044">
    <property type="entry name" value="Nucleotide-diphossugar_trans"/>
</dbReference>
<dbReference type="Proteomes" id="UP000629420">
    <property type="component" value="Chromosome"/>
</dbReference>
<accession>A0ABX7DVJ3</accession>
<dbReference type="Gene3D" id="3.90.550.10">
    <property type="entry name" value="Spore Coat Polysaccharide Biosynthesis Protein SpsA, Chain A"/>
    <property type="match status" value="1"/>
</dbReference>
<proteinExistence type="predicted"/>
<gene>
    <name evidence="1" type="ORF">JK629_04880</name>
</gene>
<reference evidence="1 2" key="1">
    <citation type="submission" date="2021-01" db="EMBL/GenBank/DDBJ databases">
        <title>Aequorivita sp. strain KX20305, a bacterium isolated from the sediment collected at a cold seep field in South China Sea.</title>
        <authorList>
            <person name="Zhang H."/>
            <person name="Li C."/>
        </authorList>
    </citation>
    <scope>NUCLEOTIDE SEQUENCE [LARGE SCALE GENOMIC DNA]</scope>
    <source>
        <strain evidence="1 2">KX20305</strain>
    </source>
</reference>
<dbReference type="SUPFAM" id="SSF53448">
    <property type="entry name" value="Nucleotide-diphospho-sugar transferases"/>
    <property type="match status" value="1"/>
</dbReference>
<name>A0ABX7DVJ3_9FLAO</name>
<evidence type="ECO:0000313" key="1">
    <source>
        <dbReference type="EMBL" id="QQX77603.1"/>
    </source>
</evidence>
<sequence length="251" mass="29163">MTKSGIVIQARTGSTRLPNKMLLPFYENKGIFEIILHRLKESNISIPIILATTQNKSDNQLIEIAKKYGFSYYTGSEENVLNRFIETAEHFKIDNIIRLCADNPFVDLNAVEDQINNFKNKYDYWCYSTNNYTPTIKTGFGFWTEMVTLGTLKKIASLTDDSIYQEHVTNYIYTHPNIFNIHFEKINQSIEDVSELRLTVDTKSDFELLKEIYDVLKSKNIEFSAIEISKTVKENPQWLTIMKAETLKNIK</sequence>
<protein>
    <submittedName>
        <fullName evidence="1">Glycosyltransferase family protein</fullName>
    </submittedName>
</protein>
<dbReference type="InterPro" id="IPR003329">
    <property type="entry name" value="Cytidylyl_trans"/>
</dbReference>
<dbReference type="CDD" id="cd02518">
    <property type="entry name" value="GT2_SpsF"/>
    <property type="match status" value="1"/>
</dbReference>
<dbReference type="PANTHER" id="PTHR42866:SF1">
    <property type="entry name" value="SPORE COAT POLYSACCHARIDE BIOSYNTHESIS PROTEIN SPSF"/>
    <property type="match status" value="1"/>
</dbReference>
<dbReference type="Pfam" id="PF02348">
    <property type="entry name" value="CTP_transf_3"/>
    <property type="match status" value="1"/>
</dbReference>